<dbReference type="Pfam" id="PF04909">
    <property type="entry name" value="Amidohydro_2"/>
    <property type="match status" value="1"/>
</dbReference>
<dbReference type="SUPFAM" id="SSF51556">
    <property type="entry name" value="Metallo-dependent hydrolases"/>
    <property type="match status" value="1"/>
</dbReference>
<evidence type="ECO:0000313" key="4">
    <source>
        <dbReference type="Proteomes" id="UP000609064"/>
    </source>
</evidence>
<organism evidence="3 4">
    <name type="scientific">Emticicia aquatilis</name>
    <dbReference type="NCBI Taxonomy" id="1537369"/>
    <lineage>
        <taxon>Bacteria</taxon>
        <taxon>Pseudomonadati</taxon>
        <taxon>Bacteroidota</taxon>
        <taxon>Cytophagia</taxon>
        <taxon>Cytophagales</taxon>
        <taxon>Leadbetterellaceae</taxon>
        <taxon>Emticicia</taxon>
    </lineage>
</organism>
<dbReference type="EMBL" id="BMKK01000005">
    <property type="protein sequence ID" value="GGD61058.1"/>
    <property type="molecule type" value="Genomic_DNA"/>
</dbReference>
<dbReference type="AlphaFoldDB" id="A0A916YUK0"/>
<dbReference type="PANTHER" id="PTHR43569">
    <property type="entry name" value="AMIDOHYDROLASE"/>
    <property type="match status" value="1"/>
</dbReference>
<dbReference type="RefSeq" id="WP_188766565.1">
    <property type="nucleotide sequence ID" value="NZ_BMKK01000005.1"/>
</dbReference>
<reference evidence="3" key="1">
    <citation type="journal article" date="2014" name="Int. J. Syst. Evol. Microbiol.">
        <title>Complete genome sequence of Corynebacterium casei LMG S-19264T (=DSM 44701T), isolated from a smear-ripened cheese.</title>
        <authorList>
            <consortium name="US DOE Joint Genome Institute (JGI-PGF)"/>
            <person name="Walter F."/>
            <person name="Albersmeier A."/>
            <person name="Kalinowski J."/>
            <person name="Ruckert C."/>
        </authorList>
    </citation>
    <scope>NUCLEOTIDE SEQUENCE</scope>
    <source>
        <strain evidence="3">CGMCC 1.15958</strain>
    </source>
</reference>
<name>A0A916YUK0_9BACT</name>
<accession>A0A916YUK0</accession>
<keyword evidence="4" id="KW-1185">Reference proteome</keyword>
<sequence>MTIDSHQHFWTFDPIRDSWITDDMSVIQRNFYPEDLQSTLQQNGIDACVAVQADQSLAETRFLLDLAAKNNFVKAVVGWIDLQADDIDEQLSEWKSEKKLAGFRHVLQAEPNVDYMLRPNFLRGISKLKKYGFTYDVLIFPKHLATAQKFVAQFPDQPFVLDHIAKPYIKAGLIDEWERDIKALSKFENLQCKVSGIITEADWENWTYEQIKPYLEVVFDAFGTGRIMFGSDWPVCLVAGEYSQVKEIIDTYTKDFSASEKAKVFGENAAKFYEISE</sequence>
<dbReference type="PANTHER" id="PTHR43569:SF2">
    <property type="entry name" value="AMIDOHYDROLASE-RELATED DOMAIN-CONTAINING PROTEIN"/>
    <property type="match status" value="1"/>
</dbReference>
<comment type="similarity">
    <text evidence="1">Belongs to the metallo-dependent hydrolases superfamily.</text>
</comment>
<dbReference type="InterPro" id="IPR006680">
    <property type="entry name" value="Amidohydro-rel"/>
</dbReference>
<dbReference type="Gene3D" id="3.20.20.140">
    <property type="entry name" value="Metal-dependent hydrolases"/>
    <property type="match status" value="1"/>
</dbReference>
<dbReference type="InterPro" id="IPR032466">
    <property type="entry name" value="Metal_Hydrolase"/>
</dbReference>
<reference evidence="3" key="2">
    <citation type="submission" date="2020-09" db="EMBL/GenBank/DDBJ databases">
        <authorList>
            <person name="Sun Q."/>
            <person name="Zhou Y."/>
        </authorList>
    </citation>
    <scope>NUCLEOTIDE SEQUENCE</scope>
    <source>
        <strain evidence="3">CGMCC 1.15958</strain>
    </source>
</reference>
<gene>
    <name evidence="3" type="ORF">GCM10011514_26300</name>
</gene>
<evidence type="ECO:0000313" key="3">
    <source>
        <dbReference type="EMBL" id="GGD61058.1"/>
    </source>
</evidence>
<protein>
    <submittedName>
        <fullName evidence="3">Amidohydrolase</fullName>
    </submittedName>
</protein>
<dbReference type="Proteomes" id="UP000609064">
    <property type="component" value="Unassembled WGS sequence"/>
</dbReference>
<proteinExistence type="inferred from homology"/>
<dbReference type="GO" id="GO:0016787">
    <property type="term" value="F:hydrolase activity"/>
    <property type="evidence" value="ECO:0007669"/>
    <property type="project" value="InterPro"/>
</dbReference>
<feature type="domain" description="Amidohydrolase-related" evidence="2">
    <location>
        <begin position="3"/>
        <end position="274"/>
    </location>
</feature>
<evidence type="ECO:0000259" key="2">
    <source>
        <dbReference type="Pfam" id="PF04909"/>
    </source>
</evidence>
<comment type="caution">
    <text evidence="3">The sequence shown here is derived from an EMBL/GenBank/DDBJ whole genome shotgun (WGS) entry which is preliminary data.</text>
</comment>
<evidence type="ECO:0000256" key="1">
    <source>
        <dbReference type="ARBA" id="ARBA00038310"/>
    </source>
</evidence>
<dbReference type="InterPro" id="IPR052350">
    <property type="entry name" value="Metallo-dep_Lactonases"/>
</dbReference>